<dbReference type="FunFam" id="3.40.225.10:FF:000009">
    <property type="entry name" value="Class II aldolase/adducin N-terminal"/>
    <property type="match status" value="1"/>
</dbReference>
<evidence type="ECO:0000313" key="3">
    <source>
        <dbReference type="EMBL" id="BCS22064.1"/>
    </source>
</evidence>
<dbReference type="AlphaFoldDB" id="A0A7R7XK76"/>
<keyword evidence="4" id="KW-1185">Reference proteome</keyword>
<dbReference type="PANTHER" id="PTHR10672:SF39">
    <property type="entry name" value="CLASS II ALDOLASE_ADDUCIN N-TERMINAL DOMAIN-CONTAINING PROTEIN"/>
    <property type="match status" value="1"/>
</dbReference>
<feature type="region of interest" description="Disordered" evidence="1">
    <location>
        <begin position="1"/>
        <end position="20"/>
    </location>
</feature>
<evidence type="ECO:0000256" key="1">
    <source>
        <dbReference type="SAM" id="MobiDB-lite"/>
    </source>
</evidence>
<dbReference type="InterPro" id="IPR051017">
    <property type="entry name" value="Aldolase-II_Adducin_sf"/>
</dbReference>
<gene>
    <name evidence="3" type="ORF">APUU_30289A</name>
</gene>
<protein>
    <recommendedName>
        <fullName evidence="2">Class II aldolase/adducin N-terminal domain-containing protein</fullName>
    </recommendedName>
</protein>
<dbReference type="GeneID" id="64972069"/>
<reference evidence="3" key="1">
    <citation type="submission" date="2021-01" db="EMBL/GenBank/DDBJ databases">
        <authorList>
            <consortium name="Aspergillus puulaauensis MK2 genome sequencing consortium"/>
            <person name="Kazuki M."/>
            <person name="Futagami T."/>
        </authorList>
    </citation>
    <scope>NUCLEOTIDE SEQUENCE</scope>
    <source>
        <strain evidence="3">MK2</strain>
    </source>
</reference>
<evidence type="ECO:0000313" key="4">
    <source>
        <dbReference type="Proteomes" id="UP000654913"/>
    </source>
</evidence>
<reference evidence="3" key="2">
    <citation type="submission" date="2021-02" db="EMBL/GenBank/DDBJ databases">
        <title>Aspergillus puulaauensis MK2 genome sequence.</title>
        <authorList>
            <person name="Futagami T."/>
            <person name="Mori K."/>
            <person name="Kadooka C."/>
            <person name="Tanaka T."/>
        </authorList>
    </citation>
    <scope>NUCLEOTIDE SEQUENCE</scope>
    <source>
        <strain evidence="3">MK2</strain>
    </source>
</reference>
<dbReference type="GO" id="GO:0051015">
    <property type="term" value="F:actin filament binding"/>
    <property type="evidence" value="ECO:0007669"/>
    <property type="project" value="TreeGrafter"/>
</dbReference>
<dbReference type="OrthoDB" id="3238794at2759"/>
<sequence>MAPTATPTHQEPLKDNSIFHKQGADPANLAVGGASGRNTVPRIAQFASKEDEQRYHKEHLAAAFRVFAANGFDEGVSGHMSLRDPINPRTFWINPYTMHFADITVSDLVLVTEDATVLQGTHSVNAAGFAIHSEIHQAHPWINAVCHAHSTAGKAYSAFGRPLPPLMQDALKFYGAKQSILREYGGPVLSTDEGKAIAGVITADTNVVILKNHGLLSVGTTIDEAAYWFCAFDRCCQAQLMIDAVGNERPEEVEEEIARESVRVLGQRQRGWLHFQPYYNNMVKKTGGEFLL</sequence>
<dbReference type="InterPro" id="IPR036409">
    <property type="entry name" value="Aldolase_II/adducin_N_sf"/>
</dbReference>
<evidence type="ECO:0000259" key="2">
    <source>
        <dbReference type="SMART" id="SM01007"/>
    </source>
</evidence>
<proteinExistence type="predicted"/>
<dbReference type="Gene3D" id="3.40.225.10">
    <property type="entry name" value="Class II aldolase/adducin N-terminal domain"/>
    <property type="match status" value="1"/>
</dbReference>
<dbReference type="RefSeq" id="XP_041554258.1">
    <property type="nucleotide sequence ID" value="XM_041701365.1"/>
</dbReference>
<dbReference type="EMBL" id="AP024445">
    <property type="protein sequence ID" value="BCS22064.1"/>
    <property type="molecule type" value="Genomic_DNA"/>
</dbReference>
<dbReference type="SUPFAM" id="SSF53639">
    <property type="entry name" value="AraD/HMP-PK domain-like"/>
    <property type="match status" value="1"/>
</dbReference>
<accession>A0A7R7XK76</accession>
<dbReference type="PANTHER" id="PTHR10672">
    <property type="entry name" value="ADDUCIN"/>
    <property type="match status" value="1"/>
</dbReference>
<dbReference type="InterPro" id="IPR001303">
    <property type="entry name" value="Aldolase_II/adducin_N"/>
</dbReference>
<name>A0A7R7XK76_9EURO</name>
<dbReference type="KEGG" id="apuu:APUU_30289A"/>
<dbReference type="Pfam" id="PF00596">
    <property type="entry name" value="Aldolase_II"/>
    <property type="match status" value="1"/>
</dbReference>
<dbReference type="SMART" id="SM01007">
    <property type="entry name" value="Aldolase_II"/>
    <property type="match status" value="1"/>
</dbReference>
<dbReference type="NCBIfam" id="NF004855">
    <property type="entry name" value="PRK06208.1"/>
    <property type="match status" value="1"/>
</dbReference>
<organism evidence="3 4">
    <name type="scientific">Aspergillus puulaauensis</name>
    <dbReference type="NCBI Taxonomy" id="1220207"/>
    <lineage>
        <taxon>Eukaryota</taxon>
        <taxon>Fungi</taxon>
        <taxon>Dikarya</taxon>
        <taxon>Ascomycota</taxon>
        <taxon>Pezizomycotina</taxon>
        <taxon>Eurotiomycetes</taxon>
        <taxon>Eurotiomycetidae</taxon>
        <taxon>Eurotiales</taxon>
        <taxon>Aspergillaceae</taxon>
        <taxon>Aspergillus</taxon>
    </lineage>
</organism>
<dbReference type="Proteomes" id="UP000654913">
    <property type="component" value="Chromosome 3"/>
</dbReference>
<feature type="domain" description="Class II aldolase/adducin N-terminal" evidence="2">
    <location>
        <begin position="58"/>
        <end position="240"/>
    </location>
</feature>
<dbReference type="GO" id="GO:0005856">
    <property type="term" value="C:cytoskeleton"/>
    <property type="evidence" value="ECO:0007669"/>
    <property type="project" value="TreeGrafter"/>
</dbReference>